<dbReference type="Proteomes" id="UP000813461">
    <property type="component" value="Unassembled WGS sequence"/>
</dbReference>
<proteinExistence type="predicted"/>
<dbReference type="PANTHER" id="PTHR33112:SF16">
    <property type="entry name" value="HETEROKARYON INCOMPATIBILITY DOMAIN-CONTAINING PROTEIN"/>
    <property type="match status" value="1"/>
</dbReference>
<dbReference type="EMBL" id="JAGMVJ010000034">
    <property type="protein sequence ID" value="KAH7067753.1"/>
    <property type="molecule type" value="Genomic_DNA"/>
</dbReference>
<evidence type="ECO:0000313" key="3">
    <source>
        <dbReference type="Proteomes" id="UP000813461"/>
    </source>
</evidence>
<name>A0A8K0QS48_9PLEO</name>
<comment type="caution">
    <text evidence="2">The sequence shown here is derived from an EMBL/GenBank/DDBJ whole genome shotgun (WGS) entry which is preliminary data.</text>
</comment>
<feature type="domain" description="Heterokaryon incompatibility" evidence="1">
    <location>
        <begin position="74"/>
        <end position="218"/>
    </location>
</feature>
<reference evidence="2" key="1">
    <citation type="journal article" date="2021" name="Nat. Commun.">
        <title>Genetic determinants of endophytism in the Arabidopsis root mycobiome.</title>
        <authorList>
            <person name="Mesny F."/>
            <person name="Miyauchi S."/>
            <person name="Thiergart T."/>
            <person name="Pickel B."/>
            <person name="Atanasova L."/>
            <person name="Karlsson M."/>
            <person name="Huettel B."/>
            <person name="Barry K.W."/>
            <person name="Haridas S."/>
            <person name="Chen C."/>
            <person name="Bauer D."/>
            <person name="Andreopoulos W."/>
            <person name="Pangilinan J."/>
            <person name="LaButti K."/>
            <person name="Riley R."/>
            <person name="Lipzen A."/>
            <person name="Clum A."/>
            <person name="Drula E."/>
            <person name="Henrissat B."/>
            <person name="Kohler A."/>
            <person name="Grigoriev I.V."/>
            <person name="Martin F.M."/>
            <person name="Hacquard S."/>
        </authorList>
    </citation>
    <scope>NUCLEOTIDE SEQUENCE</scope>
    <source>
        <strain evidence="2">MPI-SDFR-AT-0120</strain>
    </source>
</reference>
<dbReference type="OrthoDB" id="5125733at2759"/>
<sequence>MPFLYDYTSKRSTIWAKQCLKECEESHSSCERPIPVHVPSKLLHIYRSEREESLLVSLCYTASSAHTDRGEIRYATLSYCWGGPQDFCLDATSEEKLLRGISVTLLPKTIIDAIKVAFGLGISWIWIDSLCIRQDDTTEKATEIAQMHQVYRNSSVTISATRADSCRQGFLHPCSLPPLGRVSYRLPLALSTGELGSVILSKTNEVTPIDRRSWTFQEHLLARRVLRFTDFGQHWSCGTTSKFESINPIYPPRAYKQGIESIRELARRPKESHGLLNHVNGWMDIVQQYTRRQLTIASDKLLAISAIAEAWNPDSEDTYLAGVWESHLPEGLLWACNDGRSHVPSATYVAPSWSWASISGSINWMVHIRCDLDPHIDIQDYFVELANDCAPYGAVKKGELIMRGLLQKTKIREAHSLAIPVEESAPELDLSLAYTALDFYGETLMAKVADAYLYCFQITVLHEEDMDGPSGLILASTDNVEFSRIGMFTFFATDLDEDDFDAMTEEDKARQHAIQIAAFKNIIPRTFCLI</sequence>
<gene>
    <name evidence="2" type="ORF">FB567DRAFT_458101</name>
</gene>
<dbReference type="AlphaFoldDB" id="A0A8K0QS48"/>
<dbReference type="Pfam" id="PF06985">
    <property type="entry name" value="HET"/>
    <property type="match status" value="1"/>
</dbReference>
<protein>
    <submittedName>
        <fullName evidence="2">Heterokaryon incompatibility protein-domain-containing protein</fullName>
    </submittedName>
</protein>
<keyword evidence="3" id="KW-1185">Reference proteome</keyword>
<evidence type="ECO:0000259" key="1">
    <source>
        <dbReference type="Pfam" id="PF06985"/>
    </source>
</evidence>
<accession>A0A8K0QS48</accession>
<dbReference type="InterPro" id="IPR010730">
    <property type="entry name" value="HET"/>
</dbReference>
<organism evidence="2 3">
    <name type="scientific">Paraphoma chrysanthemicola</name>
    <dbReference type="NCBI Taxonomy" id="798071"/>
    <lineage>
        <taxon>Eukaryota</taxon>
        <taxon>Fungi</taxon>
        <taxon>Dikarya</taxon>
        <taxon>Ascomycota</taxon>
        <taxon>Pezizomycotina</taxon>
        <taxon>Dothideomycetes</taxon>
        <taxon>Pleosporomycetidae</taxon>
        <taxon>Pleosporales</taxon>
        <taxon>Pleosporineae</taxon>
        <taxon>Phaeosphaeriaceae</taxon>
        <taxon>Paraphoma</taxon>
    </lineage>
</organism>
<evidence type="ECO:0000313" key="2">
    <source>
        <dbReference type="EMBL" id="KAH7067753.1"/>
    </source>
</evidence>
<dbReference type="PANTHER" id="PTHR33112">
    <property type="entry name" value="DOMAIN PROTEIN, PUTATIVE-RELATED"/>
    <property type="match status" value="1"/>
</dbReference>